<evidence type="ECO:0000256" key="1">
    <source>
        <dbReference type="SAM" id="MobiDB-lite"/>
    </source>
</evidence>
<accession>A0A6J4QCA8</accession>
<proteinExistence type="predicted"/>
<feature type="compositionally biased region" description="Basic and acidic residues" evidence="1">
    <location>
        <begin position="1"/>
        <end position="31"/>
    </location>
</feature>
<evidence type="ECO:0000313" key="2">
    <source>
        <dbReference type="EMBL" id="CAA9440862.1"/>
    </source>
</evidence>
<sequence length="189" mass="20934">GRAPHQDLHEDRRRRNDGARGHEPGPQDRRPTRGLRRHGRGERCDRRRRDGRRARRRRPRAARAGPERPVRRGRGPVHTDRARPGVPAAARHRGLRDAAGGLVRRVQLRAAQARLVHPARGHPRGGAPARRPHGDPARRALGLGTAGGRRRADQPADGALPQPVVGPAVHPRPGGQPRRRRPLAPRLPL</sequence>
<organism evidence="2">
    <name type="scientific">uncultured Pseudonocardia sp</name>
    <dbReference type="NCBI Taxonomy" id="211455"/>
    <lineage>
        <taxon>Bacteria</taxon>
        <taxon>Bacillati</taxon>
        <taxon>Actinomycetota</taxon>
        <taxon>Actinomycetes</taxon>
        <taxon>Pseudonocardiales</taxon>
        <taxon>Pseudonocardiaceae</taxon>
        <taxon>Pseudonocardia</taxon>
        <taxon>environmental samples</taxon>
    </lineage>
</organism>
<keyword evidence="2" id="KW-0808">Transferase</keyword>
<name>A0A6J4QCA8_9PSEU</name>
<feature type="region of interest" description="Disordered" evidence="1">
    <location>
        <begin position="113"/>
        <end position="189"/>
    </location>
</feature>
<dbReference type="GO" id="GO:0008817">
    <property type="term" value="F:corrinoid adenosyltransferase activity"/>
    <property type="evidence" value="ECO:0007669"/>
    <property type="project" value="UniProtKB-EC"/>
</dbReference>
<gene>
    <name evidence="2" type="ORF">AVDCRST_MAG66-3952</name>
</gene>
<dbReference type="EC" id="2.5.1.17" evidence="2"/>
<feature type="compositionally biased region" description="Basic residues" evidence="1">
    <location>
        <begin position="49"/>
        <end position="61"/>
    </location>
</feature>
<dbReference type="AlphaFoldDB" id="A0A6J4QCA8"/>
<protein>
    <submittedName>
        <fullName evidence="2">ATP:Cob(I)alamin adenosyltransferase</fullName>
        <ecNumber evidence="2">2.5.1.17</ecNumber>
    </submittedName>
</protein>
<feature type="non-terminal residue" evidence="2">
    <location>
        <position position="189"/>
    </location>
</feature>
<dbReference type="EMBL" id="CADCUS010000546">
    <property type="protein sequence ID" value="CAA9440862.1"/>
    <property type="molecule type" value="Genomic_DNA"/>
</dbReference>
<reference evidence="2" key="1">
    <citation type="submission" date="2020-02" db="EMBL/GenBank/DDBJ databases">
        <authorList>
            <person name="Meier V. D."/>
        </authorList>
    </citation>
    <scope>NUCLEOTIDE SEQUENCE</scope>
    <source>
        <strain evidence="2">AVDCRST_MAG66</strain>
    </source>
</reference>
<feature type="region of interest" description="Disordered" evidence="1">
    <location>
        <begin position="1"/>
        <end position="101"/>
    </location>
</feature>
<feature type="non-terminal residue" evidence="2">
    <location>
        <position position="1"/>
    </location>
</feature>